<dbReference type="PANTHER" id="PTHR23101:SF104">
    <property type="entry name" value="PROTEIN SPRINT"/>
    <property type="match status" value="1"/>
</dbReference>
<dbReference type="Pfam" id="PF00788">
    <property type="entry name" value="RA"/>
    <property type="match status" value="1"/>
</dbReference>
<organism evidence="4">
    <name type="scientific">Sarcoptes scabiei</name>
    <name type="common">Itch mite</name>
    <name type="synonym">Acarus scabiei</name>
    <dbReference type="NCBI Taxonomy" id="52283"/>
    <lineage>
        <taxon>Eukaryota</taxon>
        <taxon>Metazoa</taxon>
        <taxon>Ecdysozoa</taxon>
        <taxon>Arthropoda</taxon>
        <taxon>Chelicerata</taxon>
        <taxon>Arachnida</taxon>
        <taxon>Acari</taxon>
        <taxon>Acariformes</taxon>
        <taxon>Sarcoptiformes</taxon>
        <taxon>Astigmata</taxon>
        <taxon>Psoroptidia</taxon>
        <taxon>Sarcoptoidea</taxon>
        <taxon>Sarcoptidae</taxon>
        <taxon>Sarcoptinae</taxon>
        <taxon>Sarcoptes</taxon>
    </lineage>
</organism>
<evidence type="ECO:0000313" key="6">
    <source>
        <dbReference type="Proteomes" id="UP000070412"/>
    </source>
</evidence>
<evidence type="ECO:0000313" key="5">
    <source>
        <dbReference type="EnsemblMetazoa" id="KAF7488299.1"/>
    </source>
</evidence>
<accession>A0A834R2F0</accession>
<dbReference type="CDD" id="cd01776">
    <property type="entry name" value="RA_Rin"/>
    <property type="match status" value="1"/>
</dbReference>
<dbReference type="InterPro" id="IPR000159">
    <property type="entry name" value="RA_dom"/>
</dbReference>
<dbReference type="SMART" id="SM00167">
    <property type="entry name" value="VPS9"/>
    <property type="match status" value="1"/>
</dbReference>
<feature type="region of interest" description="Disordered" evidence="1">
    <location>
        <begin position="126"/>
        <end position="161"/>
    </location>
</feature>
<reference evidence="4" key="2">
    <citation type="submission" date="2020-01" db="EMBL/GenBank/DDBJ databases">
        <authorList>
            <person name="Korhonen P.K.K."/>
            <person name="Guangxu M.G."/>
            <person name="Wang T.W."/>
            <person name="Stroehlein A.J.S."/>
            <person name="Young N.D."/>
            <person name="Ang C.-S.A."/>
            <person name="Fernando D.W.F."/>
            <person name="Lu H.L."/>
            <person name="Taylor S.T."/>
            <person name="Ehtesham M.E.M."/>
            <person name="Najaraj S.H.N."/>
            <person name="Harsha G.H.G."/>
            <person name="Madugundu A.M."/>
            <person name="Renuse S.R."/>
            <person name="Holt D.H."/>
            <person name="Pandey A.P."/>
            <person name="Papenfuss A.P."/>
            <person name="Gasser R.B.G."/>
            <person name="Fischer K.F."/>
        </authorList>
    </citation>
    <scope>NUCLEOTIDE SEQUENCE</scope>
    <source>
        <strain evidence="4">SSS_KF_BRIS2020</strain>
    </source>
</reference>
<dbReference type="PROSITE" id="PS50200">
    <property type="entry name" value="RA"/>
    <property type="match status" value="1"/>
</dbReference>
<proteinExistence type="predicted"/>
<feature type="compositionally biased region" description="Pro residues" evidence="1">
    <location>
        <begin position="24"/>
        <end position="47"/>
    </location>
</feature>
<dbReference type="InterPro" id="IPR037191">
    <property type="entry name" value="VPS9_dom_sf"/>
</dbReference>
<feature type="domain" description="VPS9" evidence="3">
    <location>
        <begin position="655"/>
        <end position="804"/>
    </location>
</feature>
<dbReference type="InterPro" id="IPR045046">
    <property type="entry name" value="Vps9-like"/>
</dbReference>
<name>A0A834R2F0_SARSC</name>
<feature type="compositionally biased region" description="Low complexity" evidence="1">
    <location>
        <begin position="126"/>
        <end position="158"/>
    </location>
</feature>
<dbReference type="GO" id="GO:0016192">
    <property type="term" value="P:vesicle-mediated transport"/>
    <property type="evidence" value="ECO:0007669"/>
    <property type="project" value="InterPro"/>
</dbReference>
<feature type="region of interest" description="Disordered" evidence="1">
    <location>
        <begin position="1"/>
        <end position="68"/>
    </location>
</feature>
<dbReference type="GO" id="GO:0030139">
    <property type="term" value="C:endocytic vesicle"/>
    <property type="evidence" value="ECO:0007669"/>
    <property type="project" value="TreeGrafter"/>
</dbReference>
<dbReference type="EnsemblMetazoa" id="SSS_63s_mrna">
    <property type="protein sequence ID" value="KAF7488299.1"/>
    <property type="gene ID" value="SSS_63"/>
</dbReference>
<dbReference type="GO" id="GO:0007165">
    <property type="term" value="P:signal transduction"/>
    <property type="evidence" value="ECO:0007669"/>
    <property type="project" value="InterPro"/>
</dbReference>
<evidence type="ECO:0000313" key="4">
    <source>
        <dbReference type="EMBL" id="KAF7488299.1"/>
    </source>
</evidence>
<reference evidence="5" key="3">
    <citation type="submission" date="2022-06" db="UniProtKB">
        <authorList>
            <consortium name="EnsemblMetazoa"/>
        </authorList>
    </citation>
    <scope>IDENTIFICATION</scope>
</reference>
<evidence type="ECO:0000256" key="1">
    <source>
        <dbReference type="SAM" id="MobiDB-lite"/>
    </source>
</evidence>
<sequence>MDSDFRNFIAKLPPRSQSSRAGQAPPPIPPRSRNPTGSTPPPLPINGPPLASLRSMKPSSKSSYSQDLLSPISSKDLEMEMGKLSMSHKLASNILEVDEIDYDDEELAGGSKTRLNYYNHMIQVAKSSPSPIQKSPSSQSQSPQKLVSQPQSSIQPQSLDSARCDVYTQTYETKNALGIFETSNKDRNNINESNINRPCSSLSCFYMDPIDALVAVHKAHAAQHPKRHSDPELASSSHTTTTINDLDSTTNQTLTLSHSLESLLELFRNRFSSAVSSSDFNSIRKTILNERKNMKSINVGHPNVVGRSDAFSTIDSAWQWYAGNYQAMLSALKMPISKDYTKSKRSSIATSETIKSDITTVEDLISAKVPELAVPKITQIDSLQSQNQFDVNHNERRSNLVKSIATTNTDTSTEFSEPWNLDLGESRFLNEINEKPTHLIDNSDDLDLSKQLLNNDLINFNSFLLNHDQQQQHAITGNEINPLMLNTDDDYDNVADDDDEEIDDQNLHLKRVDSDVTIKQSSFVPGLISTSVNDDGIKLNIAFNISNYVFELANRKNNTFAKSIENFIQCTKETTDPSPSLILGYVRQFMNGMKNYLMKNGEGDFLQVVQNERSRLRPNQFLNIDAILEVSLQKLIIKPLKNFIYELFIRNHTMSGSLKILSTNIKLAQNKSAEELGIRSELMPIEPKIMAEIQKNLRRLQQSYSPIKKLEHLLKCVTILNGYYRDRFQKCQQSKHRRSFSGDDLLPMFVYLIVSCGVISAEIESEYMLGLLHPSIMNGDGSYYLTVLSSAIQVLKTMYAGDNSRQLEDIITLNGSHSKQSMISVLQPKPSEAKLRGQINGSASALKIGSQSSSPLALPSIANLQAYMKIMIPNELTSSITSKIVPVRYNMTTKEVCRMIAHTFRVSNPEDHALYRIKENGLEEIQMLDNDFPQVIKSELLARGETAMFAYKRCDAKFVWPITNP</sequence>
<dbReference type="Pfam" id="PF23268">
    <property type="entry name" value="RIN1"/>
    <property type="match status" value="1"/>
</dbReference>
<reference evidence="6" key="1">
    <citation type="journal article" date="2020" name="PLoS Negl. Trop. Dis.">
        <title>High-quality nuclear genome for Sarcoptes scabiei-A critical resource for a neglected parasite.</title>
        <authorList>
            <person name="Korhonen P.K."/>
            <person name="Gasser R.B."/>
            <person name="Ma G."/>
            <person name="Wang T."/>
            <person name="Stroehlein A.J."/>
            <person name="Young N.D."/>
            <person name="Ang C.S."/>
            <person name="Fernando D.D."/>
            <person name="Lu H.C."/>
            <person name="Taylor S."/>
            <person name="Reynolds S.L."/>
            <person name="Mofiz E."/>
            <person name="Najaraj S.H."/>
            <person name="Gowda H."/>
            <person name="Madugundu A."/>
            <person name="Renuse S."/>
            <person name="Holt D."/>
            <person name="Pandey A."/>
            <person name="Papenfuss A.T."/>
            <person name="Fischer K."/>
        </authorList>
    </citation>
    <scope>NUCLEOTIDE SEQUENCE [LARGE SCALE GENOMIC DNA]</scope>
</reference>
<dbReference type="Pfam" id="PF02204">
    <property type="entry name" value="VPS9"/>
    <property type="match status" value="1"/>
</dbReference>
<dbReference type="GO" id="GO:0031267">
    <property type="term" value="F:small GTPase binding"/>
    <property type="evidence" value="ECO:0007669"/>
    <property type="project" value="TreeGrafter"/>
</dbReference>
<feature type="domain" description="Ras-associating" evidence="2">
    <location>
        <begin position="867"/>
        <end position="956"/>
    </location>
</feature>
<dbReference type="Gene3D" id="1.20.1050.80">
    <property type="entry name" value="VPS9 domain"/>
    <property type="match status" value="1"/>
</dbReference>
<feature type="compositionally biased region" description="Low complexity" evidence="1">
    <location>
        <begin position="48"/>
        <end position="68"/>
    </location>
</feature>
<dbReference type="PROSITE" id="PS51205">
    <property type="entry name" value="VPS9"/>
    <property type="match status" value="1"/>
</dbReference>
<feature type="region of interest" description="Disordered" evidence="1">
    <location>
        <begin position="222"/>
        <end position="246"/>
    </location>
</feature>
<protein>
    <submittedName>
        <fullName evidence="4">Protein sprint</fullName>
    </submittedName>
</protein>
<evidence type="ECO:0000259" key="3">
    <source>
        <dbReference type="PROSITE" id="PS51205"/>
    </source>
</evidence>
<evidence type="ECO:0000259" key="2">
    <source>
        <dbReference type="PROSITE" id="PS50200"/>
    </source>
</evidence>
<gene>
    <name evidence="4" type="primary">SSS_63g</name>
    <name evidence="4" type="ORF">SSS_63</name>
</gene>
<dbReference type="InterPro" id="IPR003123">
    <property type="entry name" value="VPS9"/>
</dbReference>
<dbReference type="Proteomes" id="UP000070412">
    <property type="component" value="Unassembled WGS sequence"/>
</dbReference>
<keyword evidence="6" id="KW-1185">Reference proteome</keyword>
<dbReference type="EMBL" id="WVUK01000066">
    <property type="protein sequence ID" value="KAF7488299.1"/>
    <property type="molecule type" value="Genomic_DNA"/>
</dbReference>
<dbReference type="SUPFAM" id="SSF109993">
    <property type="entry name" value="VPS9 domain"/>
    <property type="match status" value="1"/>
</dbReference>
<dbReference type="GO" id="GO:0005085">
    <property type="term" value="F:guanyl-nucleotide exchange factor activity"/>
    <property type="evidence" value="ECO:0007669"/>
    <property type="project" value="InterPro"/>
</dbReference>
<dbReference type="GO" id="GO:0005829">
    <property type="term" value="C:cytosol"/>
    <property type="evidence" value="ECO:0007669"/>
    <property type="project" value="TreeGrafter"/>
</dbReference>
<dbReference type="PANTHER" id="PTHR23101">
    <property type="entry name" value="RAB GDP/GTP EXCHANGE FACTOR"/>
    <property type="match status" value="1"/>
</dbReference>
<dbReference type="OrthoDB" id="21085at2759"/>
<dbReference type="AlphaFoldDB" id="A0A834R2F0"/>